<organism evidence="1 2">
    <name type="scientific">Corynebacterium cystitidis DSM 20524</name>
    <dbReference type="NCBI Taxonomy" id="1121357"/>
    <lineage>
        <taxon>Bacteria</taxon>
        <taxon>Bacillati</taxon>
        <taxon>Actinomycetota</taxon>
        <taxon>Actinomycetes</taxon>
        <taxon>Mycobacteriales</taxon>
        <taxon>Corynebacteriaceae</taxon>
        <taxon>Corynebacterium</taxon>
    </lineage>
</organism>
<dbReference type="AlphaFoldDB" id="A0A1H9V6V2"/>
<gene>
    <name evidence="1" type="ORF">SAMN05661109_02104</name>
</gene>
<proteinExistence type="predicted"/>
<reference evidence="2" key="1">
    <citation type="submission" date="2016-10" db="EMBL/GenBank/DDBJ databases">
        <authorList>
            <person name="Varghese N."/>
            <person name="Submissions S."/>
        </authorList>
    </citation>
    <scope>NUCLEOTIDE SEQUENCE [LARGE SCALE GENOMIC DNA]</scope>
    <source>
        <strain evidence="2">DSM 20524</strain>
    </source>
</reference>
<protein>
    <submittedName>
        <fullName evidence="1">Uncharacterized protein</fullName>
    </submittedName>
</protein>
<sequence length="53" mass="6133">MELTRLRIQRGQNSLRNPELRMRHRAKAVSLASSTMWDSDCASGKLVFIRECI</sequence>
<dbReference type="EMBL" id="FOGQ01000010">
    <property type="protein sequence ID" value="SES17445.1"/>
    <property type="molecule type" value="Genomic_DNA"/>
</dbReference>
<dbReference type="Proteomes" id="UP000198929">
    <property type="component" value="Unassembled WGS sequence"/>
</dbReference>
<name>A0A1H9V6V2_9CORY</name>
<dbReference type="STRING" id="1121357.SAMN05661109_02104"/>
<keyword evidence="2" id="KW-1185">Reference proteome</keyword>
<evidence type="ECO:0000313" key="2">
    <source>
        <dbReference type="Proteomes" id="UP000198929"/>
    </source>
</evidence>
<evidence type="ECO:0000313" key="1">
    <source>
        <dbReference type="EMBL" id="SES17445.1"/>
    </source>
</evidence>
<accession>A0A1H9V6V2</accession>